<gene>
    <name evidence="1" type="ORF">L3X38_025194</name>
</gene>
<evidence type="ECO:0000313" key="1">
    <source>
        <dbReference type="EMBL" id="KAI5335061.1"/>
    </source>
</evidence>
<name>A0AAD4Z743_PRUDU</name>
<sequence length="72" mass="8353">MQPIEKVHGVVESDIEEAVESSELESWMGAMMDEMESLHQNSVWELVPKPKDQNVIGCKWVFRKKKGIHEKE</sequence>
<dbReference type="EMBL" id="JAJFAZ020000004">
    <property type="protein sequence ID" value="KAI5335061.1"/>
    <property type="molecule type" value="Genomic_DNA"/>
</dbReference>
<protein>
    <recommendedName>
        <fullName evidence="3">Reverse transcriptase Ty1/copia-type domain-containing protein</fullName>
    </recommendedName>
</protein>
<proteinExistence type="predicted"/>
<reference evidence="1 2" key="1">
    <citation type="journal article" date="2022" name="G3 (Bethesda)">
        <title>Whole-genome sequence and methylome profiling of the almond [Prunus dulcis (Mill.) D.A. Webb] cultivar 'Nonpareil'.</title>
        <authorList>
            <person name="D'Amico-Willman K.M."/>
            <person name="Ouma W.Z."/>
            <person name="Meulia T."/>
            <person name="Sideli G.M."/>
            <person name="Gradziel T.M."/>
            <person name="Fresnedo-Ramirez J."/>
        </authorList>
    </citation>
    <scope>NUCLEOTIDE SEQUENCE [LARGE SCALE GENOMIC DNA]</scope>
    <source>
        <strain evidence="1">Clone GOH B32 T37-40</strain>
    </source>
</reference>
<organism evidence="1 2">
    <name type="scientific">Prunus dulcis</name>
    <name type="common">Almond</name>
    <name type="synonym">Amygdalus dulcis</name>
    <dbReference type="NCBI Taxonomy" id="3755"/>
    <lineage>
        <taxon>Eukaryota</taxon>
        <taxon>Viridiplantae</taxon>
        <taxon>Streptophyta</taxon>
        <taxon>Embryophyta</taxon>
        <taxon>Tracheophyta</taxon>
        <taxon>Spermatophyta</taxon>
        <taxon>Magnoliopsida</taxon>
        <taxon>eudicotyledons</taxon>
        <taxon>Gunneridae</taxon>
        <taxon>Pentapetalae</taxon>
        <taxon>rosids</taxon>
        <taxon>fabids</taxon>
        <taxon>Rosales</taxon>
        <taxon>Rosaceae</taxon>
        <taxon>Amygdaloideae</taxon>
        <taxon>Amygdaleae</taxon>
        <taxon>Prunus</taxon>
    </lineage>
</organism>
<accession>A0AAD4Z743</accession>
<keyword evidence="2" id="KW-1185">Reference proteome</keyword>
<dbReference type="AlphaFoldDB" id="A0AAD4Z743"/>
<dbReference type="Proteomes" id="UP001054821">
    <property type="component" value="Chromosome 4"/>
</dbReference>
<evidence type="ECO:0008006" key="3">
    <source>
        <dbReference type="Google" id="ProtNLM"/>
    </source>
</evidence>
<evidence type="ECO:0000313" key="2">
    <source>
        <dbReference type="Proteomes" id="UP001054821"/>
    </source>
</evidence>
<comment type="caution">
    <text evidence="1">The sequence shown here is derived from an EMBL/GenBank/DDBJ whole genome shotgun (WGS) entry which is preliminary data.</text>
</comment>